<dbReference type="PANTHER" id="PTHR12303:SF11">
    <property type="entry name" value="AER338CP"/>
    <property type="match status" value="1"/>
</dbReference>
<dbReference type="OrthoDB" id="978at2759"/>
<gene>
    <name evidence="1" type="ORF">CANARDRAFT_29117</name>
</gene>
<evidence type="ECO:0000313" key="1">
    <source>
        <dbReference type="EMBL" id="ODV84592.1"/>
    </source>
</evidence>
<sequence>MSWRQQDLVSSTGYCKKLNQVDSLFNVNNILLKDLVSKSIKKYNISNLELKQASELSKFGSGSGSGSGGYYRVIESLCHYTRDWTNQGSVEIQPLITYFKNQLISTNVDFKNTIAIVPGSGLGRMSHELTKLNFKKVHAIEYSWLMVLFNEFVYANENEVDEKICSKPNTYKIHPYIHNYSNQLSNDLQFRSVEFEQLNMKPNNLTIHKHDFNHFDITKYHTKEELPPNILILTCFFLDTAENLIDYFDSINRICDNFKGSKTWINVGPLKYGTAAKCELNYQELKSVRDKMGWETISEDEDSGDVDVLGYLTDEESLWRGYYGVTKWTCIKK</sequence>
<proteinExistence type="predicted"/>
<dbReference type="EMBL" id="KV453856">
    <property type="protein sequence ID" value="ODV84592.1"/>
    <property type="molecule type" value="Genomic_DNA"/>
</dbReference>
<dbReference type="SMART" id="SM01296">
    <property type="entry name" value="N2227"/>
    <property type="match status" value="1"/>
</dbReference>
<name>A0A1E4SYQ6_9ASCO</name>
<protein>
    <submittedName>
        <fullName evidence="1">Uncharacterized protein</fullName>
    </submittedName>
</protein>
<evidence type="ECO:0000313" key="2">
    <source>
        <dbReference type="Proteomes" id="UP000094801"/>
    </source>
</evidence>
<dbReference type="GO" id="GO:0008757">
    <property type="term" value="F:S-adenosylmethionine-dependent methyltransferase activity"/>
    <property type="evidence" value="ECO:0007669"/>
    <property type="project" value="InterPro"/>
</dbReference>
<dbReference type="Pfam" id="PF07942">
    <property type="entry name" value="CARME"/>
    <property type="match status" value="1"/>
</dbReference>
<dbReference type="Proteomes" id="UP000094801">
    <property type="component" value="Unassembled WGS sequence"/>
</dbReference>
<dbReference type="AlphaFoldDB" id="A0A1E4SYQ6"/>
<dbReference type="PANTHER" id="PTHR12303">
    <property type="entry name" value="CARNOSINE N-METHYLTRANSFERASE"/>
    <property type="match status" value="1"/>
</dbReference>
<dbReference type="InterPro" id="IPR012901">
    <property type="entry name" value="CARME"/>
</dbReference>
<accession>A0A1E4SYQ6</accession>
<reference evidence="2" key="1">
    <citation type="submission" date="2016-04" db="EMBL/GenBank/DDBJ databases">
        <title>Comparative genomics of biotechnologically important yeasts.</title>
        <authorList>
            <consortium name="DOE Joint Genome Institute"/>
            <person name="Riley R."/>
            <person name="Haridas S."/>
            <person name="Wolfe K.H."/>
            <person name="Lopes M.R."/>
            <person name="Hittinger C.T."/>
            <person name="Goker M."/>
            <person name="Salamov A."/>
            <person name="Wisecaver J."/>
            <person name="Long T.M."/>
            <person name="Aerts A.L."/>
            <person name="Barry K."/>
            <person name="Choi C."/>
            <person name="Clum A."/>
            <person name="Coughlan A.Y."/>
            <person name="Deshpande S."/>
            <person name="Douglass A.P."/>
            <person name="Hanson S.J."/>
            <person name="Klenk H.-P."/>
            <person name="Labutti K."/>
            <person name="Lapidus A."/>
            <person name="Lindquist E."/>
            <person name="Lipzen A."/>
            <person name="Meier-Kolthoff J.P."/>
            <person name="Ohm R.A."/>
            <person name="Otillar R.P."/>
            <person name="Pangilinan J."/>
            <person name="Peng Y."/>
            <person name="Rokas A."/>
            <person name="Rosa C.A."/>
            <person name="Scheuner C."/>
            <person name="Sibirny A.A."/>
            <person name="Slot J.C."/>
            <person name="Stielow J.B."/>
            <person name="Sun H."/>
            <person name="Kurtzman C.P."/>
            <person name="Blackwell M."/>
            <person name="Grigoriev I.V."/>
            <person name="Jeffries T.W."/>
        </authorList>
    </citation>
    <scope>NUCLEOTIDE SEQUENCE [LARGE SCALE GENOMIC DNA]</scope>
    <source>
        <strain evidence="2">NRRL YB-2248</strain>
    </source>
</reference>
<organism evidence="1 2">
    <name type="scientific">[Candida] arabinofermentans NRRL YB-2248</name>
    <dbReference type="NCBI Taxonomy" id="983967"/>
    <lineage>
        <taxon>Eukaryota</taxon>
        <taxon>Fungi</taxon>
        <taxon>Dikarya</taxon>
        <taxon>Ascomycota</taxon>
        <taxon>Saccharomycotina</taxon>
        <taxon>Pichiomycetes</taxon>
        <taxon>Pichiales</taxon>
        <taxon>Pichiaceae</taxon>
        <taxon>Ogataea</taxon>
        <taxon>Ogataea/Candida clade</taxon>
    </lineage>
</organism>
<keyword evidence="2" id="KW-1185">Reference proteome</keyword>
<dbReference type="STRING" id="983967.A0A1E4SYQ6"/>